<dbReference type="GO" id="GO:0016020">
    <property type="term" value="C:membrane"/>
    <property type="evidence" value="ECO:0007669"/>
    <property type="project" value="TreeGrafter"/>
</dbReference>
<dbReference type="SUPFAM" id="SSF51735">
    <property type="entry name" value="NAD(P)-binding Rossmann-fold domains"/>
    <property type="match status" value="1"/>
</dbReference>
<keyword evidence="2" id="KW-0560">Oxidoreductase</keyword>
<name>A0A6N4QHR2_9LEPT</name>
<organism evidence="4 5">
    <name type="scientific">Leptospira yasudae</name>
    <dbReference type="NCBI Taxonomy" id="2202201"/>
    <lineage>
        <taxon>Bacteria</taxon>
        <taxon>Pseudomonadati</taxon>
        <taxon>Spirochaetota</taxon>
        <taxon>Spirochaetia</taxon>
        <taxon>Leptospirales</taxon>
        <taxon>Leptospiraceae</taxon>
        <taxon>Leptospira</taxon>
    </lineage>
</organism>
<dbReference type="InterPro" id="IPR020904">
    <property type="entry name" value="Sc_DH/Rdtase_CS"/>
</dbReference>
<evidence type="ECO:0000313" key="5">
    <source>
        <dbReference type="Proteomes" id="UP000297613"/>
    </source>
</evidence>
<comment type="caution">
    <text evidence="4">The sequence shown here is derived from an EMBL/GenBank/DDBJ whole genome shotgun (WGS) entry which is preliminary data.</text>
</comment>
<dbReference type="PANTHER" id="PTHR44196">
    <property type="entry name" value="DEHYDROGENASE/REDUCTASE SDR FAMILY MEMBER 7B"/>
    <property type="match status" value="1"/>
</dbReference>
<sequence length="243" mass="26524">MKLSGNTILITGATSGIGLELAKRFAGLGNTVLALGRNKDSLSKLSSIPGIETVRCDLTKQADFEKLVSMIRKKYSSLNILINNAGIQYNPDFSKDPDQTEFIQKEIETNLTIPVRLISVLIPILKTHSESAIVNVTSGLALVPKRSAPLYCGTKAGLHMFTEALRYQLEGTNVKVIEMLPPQVDTPMTAGRGRNKLTTSALADEFIAALEKDRTYIGIGVVKYLGVALRLFPSLIYRMIKNA</sequence>
<dbReference type="Gene3D" id="3.40.50.720">
    <property type="entry name" value="NAD(P)-binding Rossmann-like Domain"/>
    <property type="match status" value="1"/>
</dbReference>
<dbReference type="Pfam" id="PF00106">
    <property type="entry name" value="adh_short"/>
    <property type="match status" value="1"/>
</dbReference>
<dbReference type="PROSITE" id="PS00061">
    <property type="entry name" value="ADH_SHORT"/>
    <property type="match status" value="1"/>
</dbReference>
<dbReference type="InterPro" id="IPR036291">
    <property type="entry name" value="NAD(P)-bd_dom_sf"/>
</dbReference>
<dbReference type="Proteomes" id="UP000297613">
    <property type="component" value="Unassembled WGS sequence"/>
</dbReference>
<reference evidence="4 5" key="1">
    <citation type="journal article" date="2019" name="PLoS Negl. Trop. Dis.">
        <title>Revisiting the worldwide diversity of Leptospira species in the environment.</title>
        <authorList>
            <person name="Vincent A.T."/>
            <person name="Schiettekatte O."/>
            <person name="Bourhy P."/>
            <person name="Veyrier F.J."/>
            <person name="Picardeau M."/>
        </authorList>
    </citation>
    <scope>NUCLEOTIDE SEQUENCE [LARGE SCALE GENOMIC DNA]</scope>
    <source>
        <strain evidence="4 5">201702445</strain>
    </source>
</reference>
<gene>
    <name evidence="4" type="ORF">EHQ83_16255</name>
</gene>
<dbReference type="PANTHER" id="PTHR44196:SF1">
    <property type="entry name" value="DEHYDROGENASE_REDUCTASE SDR FAMILY MEMBER 7B"/>
    <property type="match status" value="1"/>
</dbReference>
<proteinExistence type="inferred from homology"/>
<dbReference type="GO" id="GO:0016491">
    <property type="term" value="F:oxidoreductase activity"/>
    <property type="evidence" value="ECO:0007669"/>
    <property type="project" value="UniProtKB-KW"/>
</dbReference>
<dbReference type="AlphaFoldDB" id="A0A6N4QHR2"/>
<dbReference type="PRINTS" id="PR00081">
    <property type="entry name" value="GDHRDH"/>
</dbReference>
<dbReference type="InterPro" id="IPR002347">
    <property type="entry name" value="SDR_fam"/>
</dbReference>
<dbReference type="RefSeq" id="WP_135573029.1">
    <property type="nucleotide sequence ID" value="NZ_RQGK01000028.1"/>
</dbReference>
<comment type="similarity">
    <text evidence="1 3">Belongs to the short-chain dehydrogenases/reductases (SDR) family.</text>
</comment>
<evidence type="ECO:0000256" key="3">
    <source>
        <dbReference type="RuleBase" id="RU000363"/>
    </source>
</evidence>
<accession>A0A6N4QHR2</accession>
<dbReference type="PRINTS" id="PR00080">
    <property type="entry name" value="SDRFAMILY"/>
</dbReference>
<evidence type="ECO:0000313" key="4">
    <source>
        <dbReference type="EMBL" id="TGL80766.1"/>
    </source>
</evidence>
<evidence type="ECO:0000256" key="2">
    <source>
        <dbReference type="ARBA" id="ARBA00023002"/>
    </source>
</evidence>
<dbReference type="EMBL" id="RQGM01000068">
    <property type="protein sequence ID" value="TGL80766.1"/>
    <property type="molecule type" value="Genomic_DNA"/>
</dbReference>
<protein>
    <submittedName>
        <fullName evidence="4">SDR family NAD(P)-dependent oxidoreductase</fullName>
    </submittedName>
</protein>
<evidence type="ECO:0000256" key="1">
    <source>
        <dbReference type="ARBA" id="ARBA00006484"/>
    </source>
</evidence>